<evidence type="ECO:0000256" key="6">
    <source>
        <dbReference type="RuleBase" id="RU362125"/>
    </source>
</evidence>
<dbReference type="InterPro" id="IPR009100">
    <property type="entry name" value="AcylCoA_DH/oxidase_NM_dom_sf"/>
</dbReference>
<gene>
    <name evidence="11" type="ORF">AVDCRST_MAG20-2135</name>
</gene>
<dbReference type="GO" id="GO:0004466">
    <property type="term" value="F:long-chain fatty acyl-CoA dehydrogenase activity"/>
    <property type="evidence" value="ECO:0007669"/>
    <property type="project" value="UniProtKB-EC"/>
</dbReference>
<name>A0A6J4IG12_9ACTN</name>
<dbReference type="SUPFAM" id="SSF47203">
    <property type="entry name" value="Acyl-CoA dehydrogenase C-terminal domain-like"/>
    <property type="match status" value="1"/>
</dbReference>
<reference evidence="11" key="1">
    <citation type="submission" date="2020-02" db="EMBL/GenBank/DDBJ databases">
        <authorList>
            <person name="Meier V. D."/>
        </authorList>
    </citation>
    <scope>NUCLEOTIDE SEQUENCE</scope>
    <source>
        <strain evidence="11">AVDCRST_MAG20</strain>
    </source>
</reference>
<dbReference type="InterPro" id="IPR036250">
    <property type="entry name" value="AcylCo_DH-like_C"/>
</dbReference>
<feature type="domain" description="Acyl-CoA oxidase/dehydrogenase middle" evidence="9">
    <location>
        <begin position="127"/>
        <end position="216"/>
    </location>
</feature>
<accession>A0A6J4IG12</accession>
<dbReference type="InterPro" id="IPR046373">
    <property type="entry name" value="Acyl-CoA_Oxase/DH_mid-dom_sf"/>
</dbReference>
<dbReference type="Pfam" id="PF00441">
    <property type="entry name" value="Acyl-CoA_dh_1"/>
    <property type="match status" value="1"/>
</dbReference>
<dbReference type="InterPro" id="IPR006091">
    <property type="entry name" value="Acyl-CoA_Oxase/DH_mid-dom"/>
</dbReference>
<evidence type="ECO:0000256" key="5">
    <source>
        <dbReference type="ARBA" id="ARBA00023002"/>
    </source>
</evidence>
<evidence type="ECO:0000259" key="8">
    <source>
        <dbReference type="Pfam" id="PF00441"/>
    </source>
</evidence>
<dbReference type="InterPro" id="IPR013786">
    <property type="entry name" value="AcylCoA_DH/ox_N"/>
</dbReference>
<dbReference type="AlphaFoldDB" id="A0A6J4IG12"/>
<dbReference type="GO" id="GO:0005886">
    <property type="term" value="C:plasma membrane"/>
    <property type="evidence" value="ECO:0007669"/>
    <property type="project" value="TreeGrafter"/>
</dbReference>
<organism evidence="11">
    <name type="scientific">uncultured Acidimicrobiales bacterium</name>
    <dbReference type="NCBI Taxonomy" id="310071"/>
    <lineage>
        <taxon>Bacteria</taxon>
        <taxon>Bacillati</taxon>
        <taxon>Actinomycetota</taxon>
        <taxon>Acidimicrobiia</taxon>
        <taxon>Acidimicrobiales</taxon>
        <taxon>environmental samples</taxon>
    </lineage>
</organism>
<protein>
    <submittedName>
        <fullName evidence="11">Acyl-CoA dehydrogenase, long-chain specific</fullName>
        <ecNumber evidence="11">1.3.8.8</ecNumber>
    </submittedName>
</protein>
<dbReference type="EMBL" id="CADCSY010000099">
    <property type="protein sequence ID" value="CAA9251047.1"/>
    <property type="molecule type" value="Genomic_DNA"/>
</dbReference>
<dbReference type="Gene3D" id="1.20.140.10">
    <property type="entry name" value="Butyryl-CoA Dehydrogenase, subunit A, domain 3"/>
    <property type="match status" value="1"/>
</dbReference>
<feature type="compositionally biased region" description="Gly residues" evidence="7">
    <location>
        <begin position="422"/>
        <end position="458"/>
    </location>
</feature>
<keyword evidence="4 6" id="KW-0274">FAD</keyword>
<dbReference type="Gene3D" id="1.10.540.10">
    <property type="entry name" value="Acyl-CoA dehydrogenase/oxidase, N-terminal domain"/>
    <property type="match status" value="1"/>
</dbReference>
<comment type="similarity">
    <text evidence="2 6">Belongs to the acyl-CoA dehydrogenase family.</text>
</comment>
<dbReference type="SUPFAM" id="SSF56645">
    <property type="entry name" value="Acyl-CoA dehydrogenase NM domain-like"/>
    <property type="match status" value="1"/>
</dbReference>
<evidence type="ECO:0000256" key="1">
    <source>
        <dbReference type="ARBA" id="ARBA00001974"/>
    </source>
</evidence>
<feature type="domain" description="Acyl-CoA dehydrogenase/oxidase N-terminal" evidence="10">
    <location>
        <begin position="9"/>
        <end position="123"/>
    </location>
</feature>
<sequence length="458" mass="48471">MALEIDLGPEAAAFRDELRAWLEANHPSELEGVEITPGEQHPGIPAWTEKLAEAGYLCVSWPVEYGGRGLTGVEVAVMNEEFARAGVPRATRGMGEWLVGPSIIVHGTDEQKARFLPRIISGEDTYCQGFSEPDAGSDLAGLKTRGVVDGDEVVITGQKVWTSGAQSASMMFCLARTDPDAPKHRGISYVLLPMRREDGEPNGIELRPIKQITGASHFTETFITEARAPVANVIGGLNNGWRVTMTTLGNERGGNATTQHVAYTRDFWRTVELARKQGKETDPVVRQDLAWAYTHCEIMRFAGLRTLSEVVARKEPGPGASINKMFWSEYAQRFGEIQMGILGAEAMVRPPDGSAGDYALGRVQRGFLSNRSVTIWGGTAQVQRNIVGERVLGLPKEPGMAGSPPKAPPAPAEQAASEQGAGAQGAGAQGAGAQGAGAQGAGAQGAGEQGTGAQGAGS</sequence>
<dbReference type="InterPro" id="IPR052161">
    <property type="entry name" value="Mycobact_Acyl-CoA_DH"/>
</dbReference>
<evidence type="ECO:0000259" key="10">
    <source>
        <dbReference type="Pfam" id="PF02771"/>
    </source>
</evidence>
<keyword evidence="3 6" id="KW-0285">Flavoprotein</keyword>
<feature type="compositionally biased region" description="Low complexity" evidence="7">
    <location>
        <begin position="412"/>
        <end position="421"/>
    </location>
</feature>
<dbReference type="PANTHER" id="PTHR43292">
    <property type="entry name" value="ACYL-COA DEHYDROGENASE"/>
    <property type="match status" value="1"/>
</dbReference>
<dbReference type="InterPro" id="IPR037069">
    <property type="entry name" value="AcylCoA_DH/ox_N_sf"/>
</dbReference>
<feature type="region of interest" description="Disordered" evidence="7">
    <location>
        <begin position="394"/>
        <end position="458"/>
    </location>
</feature>
<keyword evidence="5 6" id="KW-0560">Oxidoreductase</keyword>
<dbReference type="Pfam" id="PF02771">
    <property type="entry name" value="Acyl-CoA_dh_N"/>
    <property type="match status" value="1"/>
</dbReference>
<dbReference type="GO" id="GO:0050660">
    <property type="term" value="F:flavin adenine dinucleotide binding"/>
    <property type="evidence" value="ECO:0007669"/>
    <property type="project" value="InterPro"/>
</dbReference>
<dbReference type="PANTHER" id="PTHR43292:SF3">
    <property type="entry name" value="ACYL-COA DEHYDROGENASE FADE29"/>
    <property type="match status" value="1"/>
</dbReference>
<proteinExistence type="inferred from homology"/>
<feature type="domain" description="Acyl-CoA dehydrogenase/oxidase C-terminal" evidence="8">
    <location>
        <begin position="238"/>
        <end position="392"/>
    </location>
</feature>
<comment type="cofactor">
    <cofactor evidence="1 6">
        <name>FAD</name>
        <dbReference type="ChEBI" id="CHEBI:57692"/>
    </cofactor>
</comment>
<evidence type="ECO:0000259" key="9">
    <source>
        <dbReference type="Pfam" id="PF02770"/>
    </source>
</evidence>
<dbReference type="Gene3D" id="2.40.110.10">
    <property type="entry name" value="Butyryl-CoA Dehydrogenase, subunit A, domain 2"/>
    <property type="match status" value="1"/>
</dbReference>
<evidence type="ECO:0000256" key="2">
    <source>
        <dbReference type="ARBA" id="ARBA00009347"/>
    </source>
</evidence>
<evidence type="ECO:0000313" key="11">
    <source>
        <dbReference type="EMBL" id="CAA9251047.1"/>
    </source>
</evidence>
<dbReference type="Pfam" id="PF02770">
    <property type="entry name" value="Acyl-CoA_dh_M"/>
    <property type="match status" value="1"/>
</dbReference>
<evidence type="ECO:0000256" key="7">
    <source>
        <dbReference type="SAM" id="MobiDB-lite"/>
    </source>
</evidence>
<dbReference type="EC" id="1.3.8.8" evidence="11"/>
<evidence type="ECO:0000256" key="3">
    <source>
        <dbReference type="ARBA" id="ARBA00022630"/>
    </source>
</evidence>
<dbReference type="InterPro" id="IPR009075">
    <property type="entry name" value="AcylCo_DH/oxidase_C"/>
</dbReference>
<evidence type="ECO:0000256" key="4">
    <source>
        <dbReference type="ARBA" id="ARBA00022827"/>
    </source>
</evidence>